<dbReference type="STRING" id="1193682.BJP25_14965"/>
<evidence type="ECO:0000259" key="2">
    <source>
        <dbReference type="Pfam" id="PF01243"/>
    </source>
</evidence>
<dbReference type="Pfam" id="PF01243">
    <property type="entry name" value="PNPOx_N"/>
    <property type="match status" value="1"/>
</dbReference>
<dbReference type="PANTHER" id="PTHR35176">
    <property type="entry name" value="HEME OXYGENASE HI_0854-RELATED"/>
    <property type="match status" value="1"/>
</dbReference>
<dbReference type="SUPFAM" id="SSF50475">
    <property type="entry name" value="FMN-binding split barrel"/>
    <property type="match status" value="1"/>
</dbReference>
<dbReference type="InterPro" id="IPR011576">
    <property type="entry name" value="Pyridox_Oxase_N"/>
</dbReference>
<dbReference type="GO" id="GO:0016627">
    <property type="term" value="F:oxidoreductase activity, acting on the CH-CH group of donors"/>
    <property type="evidence" value="ECO:0007669"/>
    <property type="project" value="TreeGrafter"/>
</dbReference>
<evidence type="ECO:0000313" key="3">
    <source>
        <dbReference type="EMBL" id="OLR93890.1"/>
    </source>
</evidence>
<evidence type="ECO:0000256" key="1">
    <source>
        <dbReference type="ARBA" id="ARBA00023002"/>
    </source>
</evidence>
<evidence type="ECO:0000313" key="4">
    <source>
        <dbReference type="Proteomes" id="UP000186040"/>
    </source>
</evidence>
<keyword evidence="1" id="KW-0560">Oxidoreductase</keyword>
<dbReference type="PANTHER" id="PTHR35176:SF6">
    <property type="entry name" value="HEME OXYGENASE HI_0854-RELATED"/>
    <property type="match status" value="1"/>
</dbReference>
<dbReference type="AlphaFoldDB" id="A0A1Q9LPD9"/>
<feature type="domain" description="Pyridoxamine 5'-phosphate oxidase N-terminal" evidence="2">
    <location>
        <begin position="5"/>
        <end position="134"/>
    </location>
</feature>
<dbReference type="Gene3D" id="2.30.110.10">
    <property type="entry name" value="Electron Transport, Fmn-binding Protein, Chain A"/>
    <property type="match status" value="1"/>
</dbReference>
<keyword evidence="4" id="KW-1185">Reference proteome</keyword>
<sequence length="140" mass="15506">MGRAEREAFLAEPRVAVLSVVSEGDRPPSTLPTWYAYEPGGTLTVVTRQGRRKSRLIRRAGVLSLSVQRPEVPYRYVTVEGTVVRQEPATEADLRRIGARYLPAADLDGWVAWEAGGQNANGTPEVVEVRPDRWLTGDFS</sequence>
<dbReference type="GO" id="GO:0070967">
    <property type="term" value="F:coenzyme F420 binding"/>
    <property type="evidence" value="ECO:0007669"/>
    <property type="project" value="TreeGrafter"/>
</dbReference>
<dbReference type="EMBL" id="MKQR01000009">
    <property type="protein sequence ID" value="OLR93890.1"/>
    <property type="molecule type" value="Genomic_DNA"/>
</dbReference>
<protein>
    <recommendedName>
        <fullName evidence="2">Pyridoxamine 5'-phosphate oxidase N-terminal domain-containing protein</fullName>
    </recommendedName>
</protein>
<dbReference type="InterPro" id="IPR012349">
    <property type="entry name" value="Split_barrel_FMN-bd"/>
</dbReference>
<reference evidence="3 4" key="1">
    <citation type="submission" date="2016-10" db="EMBL/GenBank/DDBJ databases">
        <title>The Draft Genome Sequence of Actinokineospora bangkokensis 44EHWT reveals the biosynthetic pathway of antifungal compounds Thailandins with unusual extender unit butylmalonyl-CoA.</title>
        <authorList>
            <person name="Greule A."/>
            <person name="Intra B."/>
            <person name="Flemming S."/>
            <person name="Rommel M.G."/>
            <person name="Panbangred W."/>
            <person name="Bechthold A."/>
        </authorList>
    </citation>
    <scope>NUCLEOTIDE SEQUENCE [LARGE SCALE GENOMIC DNA]</scope>
    <source>
        <strain evidence="3 4">44EHW</strain>
    </source>
</reference>
<proteinExistence type="predicted"/>
<name>A0A1Q9LPD9_9PSEU</name>
<organism evidence="3 4">
    <name type="scientific">Actinokineospora bangkokensis</name>
    <dbReference type="NCBI Taxonomy" id="1193682"/>
    <lineage>
        <taxon>Bacteria</taxon>
        <taxon>Bacillati</taxon>
        <taxon>Actinomycetota</taxon>
        <taxon>Actinomycetes</taxon>
        <taxon>Pseudonocardiales</taxon>
        <taxon>Pseudonocardiaceae</taxon>
        <taxon>Actinokineospora</taxon>
    </lineage>
</organism>
<dbReference type="Proteomes" id="UP000186040">
    <property type="component" value="Unassembled WGS sequence"/>
</dbReference>
<accession>A0A1Q9LPD9</accession>
<dbReference type="InterPro" id="IPR052019">
    <property type="entry name" value="F420H2_bilvrd_red/Heme_oxyg"/>
</dbReference>
<comment type="caution">
    <text evidence="3">The sequence shown here is derived from an EMBL/GenBank/DDBJ whole genome shotgun (WGS) entry which is preliminary data.</text>
</comment>
<dbReference type="GO" id="GO:0005829">
    <property type="term" value="C:cytosol"/>
    <property type="evidence" value="ECO:0007669"/>
    <property type="project" value="TreeGrafter"/>
</dbReference>
<gene>
    <name evidence="3" type="ORF">BJP25_14965</name>
</gene>